<name>A0A0N8QLQ5_9PSED</name>
<evidence type="ECO:0000313" key="1">
    <source>
        <dbReference type="EMBL" id="KPW42646.1"/>
    </source>
</evidence>
<organism evidence="1 2">
    <name type="scientific">Pseudomonas syringae pv. antirrhini</name>
    <dbReference type="NCBI Taxonomy" id="251702"/>
    <lineage>
        <taxon>Bacteria</taxon>
        <taxon>Pseudomonadati</taxon>
        <taxon>Pseudomonadota</taxon>
        <taxon>Gammaproteobacteria</taxon>
        <taxon>Pseudomonadales</taxon>
        <taxon>Pseudomonadaceae</taxon>
        <taxon>Pseudomonas</taxon>
    </lineage>
</organism>
<evidence type="ECO:0000313" key="2">
    <source>
        <dbReference type="Proteomes" id="UP000050425"/>
    </source>
</evidence>
<dbReference type="EMBL" id="LJPT01000186">
    <property type="protein sequence ID" value="KPW42646.1"/>
    <property type="molecule type" value="Genomic_DNA"/>
</dbReference>
<comment type="caution">
    <text evidence="1">The sequence shown here is derived from an EMBL/GenBank/DDBJ whole genome shotgun (WGS) entry which is preliminary data.</text>
</comment>
<sequence>MLESAFYQRGHEMKFLFLTSATVIAAVALSGCAAPSSSARSAGPSKVLSSAKQASAVAQCIQVTWQNEAMFGTSSDVFLHDLAGGGFTVFTTESKYFADVQSKGPATAVEFYAPQGDAQAALRSAAIATCL</sequence>
<dbReference type="Proteomes" id="UP000050425">
    <property type="component" value="Unassembled WGS sequence"/>
</dbReference>
<evidence type="ECO:0008006" key="3">
    <source>
        <dbReference type="Google" id="ProtNLM"/>
    </source>
</evidence>
<accession>A0A0N8QLQ5</accession>
<protein>
    <recommendedName>
        <fullName evidence="3">Lipoprotein</fullName>
    </recommendedName>
</protein>
<proteinExistence type="predicted"/>
<gene>
    <name evidence="1" type="ORF">ALO88_04065</name>
</gene>
<dbReference type="PATRIC" id="fig|251702.3.peg.5383"/>
<dbReference type="AlphaFoldDB" id="A0A0N8QLQ5"/>
<reference evidence="1 2" key="1">
    <citation type="submission" date="2015-09" db="EMBL/GenBank/DDBJ databases">
        <title>Genome announcement of multiple Pseudomonas syringae strains.</title>
        <authorList>
            <person name="Thakur S."/>
            <person name="Wang P.W."/>
            <person name="Gong Y."/>
            <person name="Weir B.S."/>
            <person name="Guttman D.S."/>
        </authorList>
    </citation>
    <scope>NUCLEOTIDE SEQUENCE [LARGE SCALE GENOMIC DNA]</scope>
    <source>
        <strain evidence="1 2">ICMP4303</strain>
    </source>
</reference>